<dbReference type="HOGENOM" id="CLU_007265_3_0_1"/>
<proteinExistence type="inferred from homology"/>
<dbReference type="SUPFAM" id="SSF50447">
    <property type="entry name" value="Translation proteins"/>
    <property type="match status" value="1"/>
</dbReference>
<reference evidence="10" key="3">
    <citation type="submission" date="2015-02" db="UniProtKB">
        <authorList>
            <consortium name="EnsemblProtists"/>
        </authorList>
    </citation>
    <scope>IDENTIFICATION</scope>
    <source>
        <strain evidence="10">DAOM BR144</strain>
    </source>
</reference>
<dbReference type="FunFam" id="2.40.30.10:FF:000020">
    <property type="entry name" value="Translation elongation factor EF-1"/>
    <property type="match status" value="1"/>
</dbReference>
<organism evidence="10 11">
    <name type="scientific">Globisporangium ultimum (strain ATCC 200006 / CBS 805.95 / DAOM BR144)</name>
    <name type="common">Pythium ultimum</name>
    <dbReference type="NCBI Taxonomy" id="431595"/>
    <lineage>
        <taxon>Eukaryota</taxon>
        <taxon>Sar</taxon>
        <taxon>Stramenopiles</taxon>
        <taxon>Oomycota</taxon>
        <taxon>Peronosporomycetes</taxon>
        <taxon>Pythiales</taxon>
        <taxon>Pythiaceae</taxon>
        <taxon>Globisporangium</taxon>
    </lineage>
</organism>
<feature type="domain" description="Translation elongation factor EFTu-like" evidence="8">
    <location>
        <begin position="41"/>
        <end position="107"/>
    </location>
</feature>
<dbReference type="PANTHER" id="PTHR44830:SF1">
    <property type="entry name" value="TR-TYPE G DOMAIN-CONTAINING PROTEIN"/>
    <property type="match status" value="1"/>
</dbReference>
<dbReference type="Pfam" id="PF22594">
    <property type="entry name" value="GTP-eEF1A_C"/>
    <property type="match status" value="1"/>
</dbReference>
<dbReference type="InterPro" id="IPR009000">
    <property type="entry name" value="Transl_B-barrel_sf"/>
</dbReference>
<dbReference type="STRING" id="431595.K3WZW3"/>
<dbReference type="GO" id="GO:0003746">
    <property type="term" value="F:translation elongation factor activity"/>
    <property type="evidence" value="ECO:0007669"/>
    <property type="project" value="UniProtKB-KW"/>
</dbReference>
<dbReference type="Proteomes" id="UP000019132">
    <property type="component" value="Unassembled WGS sequence"/>
</dbReference>
<evidence type="ECO:0000256" key="4">
    <source>
        <dbReference type="ARBA" id="ARBA00022741"/>
    </source>
</evidence>
<keyword evidence="7" id="KW-0342">GTP-binding</keyword>
<dbReference type="InterPro" id="IPR054696">
    <property type="entry name" value="GTP-eEF1A_C"/>
</dbReference>
<dbReference type="eggNOG" id="KOG0052">
    <property type="taxonomic scope" value="Eukaryota"/>
</dbReference>
<dbReference type="AlphaFoldDB" id="K3WZW3"/>
<comment type="subcellular location">
    <subcellularLocation>
        <location evidence="1">Cytoplasm</location>
    </subcellularLocation>
</comment>
<evidence type="ECO:0000256" key="6">
    <source>
        <dbReference type="ARBA" id="ARBA00022917"/>
    </source>
</evidence>
<evidence type="ECO:0000313" key="10">
    <source>
        <dbReference type="EnsemblProtists" id="PYU1_T010512"/>
    </source>
</evidence>
<evidence type="ECO:0008006" key="12">
    <source>
        <dbReference type="Google" id="ProtNLM"/>
    </source>
</evidence>
<keyword evidence="11" id="KW-1185">Reference proteome</keyword>
<keyword evidence="4" id="KW-0547">Nucleotide-binding</keyword>
<protein>
    <recommendedName>
        <fullName evidence="12">Translation elongation factor EFTu/EF1A C-terminal domain-containing protein</fullName>
    </recommendedName>
</protein>
<dbReference type="CDD" id="cd03705">
    <property type="entry name" value="EF1_alpha_III"/>
    <property type="match status" value="1"/>
</dbReference>
<evidence type="ECO:0000259" key="8">
    <source>
        <dbReference type="Pfam" id="PF03144"/>
    </source>
</evidence>
<evidence type="ECO:0000256" key="2">
    <source>
        <dbReference type="ARBA" id="ARBA00007249"/>
    </source>
</evidence>
<reference evidence="11" key="2">
    <citation type="submission" date="2010-04" db="EMBL/GenBank/DDBJ databases">
        <authorList>
            <person name="Buell R."/>
            <person name="Hamilton J."/>
            <person name="Hostetler J."/>
        </authorList>
    </citation>
    <scope>NUCLEOTIDE SEQUENCE [LARGE SCALE GENOMIC DNA]</scope>
    <source>
        <strain evidence="11">DAOM:BR144</strain>
    </source>
</reference>
<dbReference type="EnsemblProtists" id="PYU1_T010512">
    <property type="protein sequence ID" value="PYU1_T010512"/>
    <property type="gene ID" value="PYU1_G010490"/>
</dbReference>
<dbReference type="InterPro" id="IPR009001">
    <property type="entry name" value="Transl_elong_EF1A/Init_IF2_C"/>
</dbReference>
<evidence type="ECO:0000256" key="3">
    <source>
        <dbReference type="ARBA" id="ARBA00022490"/>
    </source>
</evidence>
<dbReference type="SUPFAM" id="SSF50465">
    <property type="entry name" value="EF-Tu/eEF-1alpha/eIF2-gamma C-terminal domain"/>
    <property type="match status" value="1"/>
</dbReference>
<keyword evidence="3" id="KW-0963">Cytoplasm</keyword>
<dbReference type="VEuPathDB" id="FungiDB:PYU1_G010490"/>
<dbReference type="GO" id="GO:0005525">
    <property type="term" value="F:GTP binding"/>
    <property type="evidence" value="ECO:0007669"/>
    <property type="project" value="UniProtKB-KW"/>
</dbReference>
<reference evidence="11" key="1">
    <citation type="journal article" date="2010" name="Genome Biol.">
        <title>Genome sequence of the necrotrophic plant pathogen Pythium ultimum reveals original pathogenicity mechanisms and effector repertoire.</title>
        <authorList>
            <person name="Levesque C.A."/>
            <person name="Brouwer H."/>
            <person name="Cano L."/>
            <person name="Hamilton J.P."/>
            <person name="Holt C."/>
            <person name="Huitema E."/>
            <person name="Raffaele S."/>
            <person name="Robideau G.P."/>
            <person name="Thines M."/>
            <person name="Win J."/>
            <person name="Zerillo M.M."/>
            <person name="Beakes G.W."/>
            <person name="Boore J.L."/>
            <person name="Busam D."/>
            <person name="Dumas B."/>
            <person name="Ferriera S."/>
            <person name="Fuerstenberg S.I."/>
            <person name="Gachon C.M."/>
            <person name="Gaulin E."/>
            <person name="Govers F."/>
            <person name="Grenville-Briggs L."/>
            <person name="Horner N."/>
            <person name="Hostetler J."/>
            <person name="Jiang R.H."/>
            <person name="Johnson J."/>
            <person name="Krajaejun T."/>
            <person name="Lin H."/>
            <person name="Meijer H.J."/>
            <person name="Moore B."/>
            <person name="Morris P."/>
            <person name="Phuntmart V."/>
            <person name="Puiu D."/>
            <person name="Shetty J."/>
            <person name="Stajich J.E."/>
            <person name="Tripathy S."/>
            <person name="Wawra S."/>
            <person name="van West P."/>
            <person name="Whitty B.R."/>
            <person name="Coutinho P.M."/>
            <person name="Henrissat B."/>
            <person name="Martin F."/>
            <person name="Thomas P.D."/>
            <person name="Tyler B.M."/>
            <person name="De Vries R.P."/>
            <person name="Kamoun S."/>
            <person name="Yandell M."/>
            <person name="Tisserat N."/>
            <person name="Buell C.R."/>
        </authorList>
    </citation>
    <scope>NUCLEOTIDE SEQUENCE</scope>
    <source>
        <strain evidence="11">DAOM:BR144</strain>
    </source>
</reference>
<keyword evidence="6" id="KW-0648">Protein biosynthesis</keyword>
<feature type="domain" description="GTP-eEF1A C-terminal" evidence="9">
    <location>
        <begin position="120"/>
        <end position="220"/>
    </location>
</feature>
<evidence type="ECO:0000256" key="7">
    <source>
        <dbReference type="ARBA" id="ARBA00023134"/>
    </source>
</evidence>
<dbReference type="OMA" id="KEAAEXM"/>
<dbReference type="PANTHER" id="PTHR44830">
    <property type="entry name" value="ELONGATION FACTOR 1 ALPHA"/>
    <property type="match status" value="1"/>
</dbReference>
<keyword evidence="5" id="KW-0251">Elongation factor</keyword>
<name>K3WZW3_GLOUD</name>
<dbReference type="GO" id="GO:0005737">
    <property type="term" value="C:cytoplasm"/>
    <property type="evidence" value="ECO:0007669"/>
    <property type="project" value="UniProtKB-SubCell"/>
</dbReference>
<evidence type="ECO:0000313" key="11">
    <source>
        <dbReference type="Proteomes" id="UP000019132"/>
    </source>
</evidence>
<dbReference type="CDD" id="cd03693">
    <property type="entry name" value="EF1_alpha_II"/>
    <property type="match status" value="1"/>
</dbReference>
<sequence length="226" mass="24916">MPWYDGPTLLEALQQWRPPRRSVDKPLRMLIDNFYKIRGVGMVITGRVETGVLTPGMTISIAPKGLTAQVVSIEMHHRQLSEAVAGSIVGVNVKGVGAKDLKRGFVISDPQKDPARGTKSFTAEMVVLQHPGQIRPGYVPVLHCHTSQVACNLVAITQKIDRETGKVFEENPEFVVAGDACTVEFRPTNPMAVEVFQQYPTLGRFMVRDLNQIVAVGIVKSVKRVM</sequence>
<accession>K3WZW3</accession>
<dbReference type="Pfam" id="PF03144">
    <property type="entry name" value="GTP_EFTU_D2"/>
    <property type="match status" value="1"/>
</dbReference>
<dbReference type="FunFam" id="2.40.30.10:FF:000005">
    <property type="entry name" value="Elongation factor 1-alpha"/>
    <property type="match status" value="1"/>
</dbReference>
<dbReference type="InParanoid" id="K3WZW3"/>
<dbReference type="InterPro" id="IPR004161">
    <property type="entry name" value="EFTu-like_2"/>
</dbReference>
<dbReference type="EMBL" id="GL376596">
    <property type="status" value="NOT_ANNOTATED_CDS"/>
    <property type="molecule type" value="Genomic_DNA"/>
</dbReference>
<evidence type="ECO:0000256" key="1">
    <source>
        <dbReference type="ARBA" id="ARBA00004496"/>
    </source>
</evidence>
<evidence type="ECO:0000256" key="5">
    <source>
        <dbReference type="ARBA" id="ARBA00022768"/>
    </source>
</evidence>
<evidence type="ECO:0000259" key="9">
    <source>
        <dbReference type="Pfam" id="PF22594"/>
    </source>
</evidence>
<dbReference type="Gene3D" id="2.40.30.10">
    <property type="entry name" value="Translation factors"/>
    <property type="match status" value="2"/>
</dbReference>
<comment type="similarity">
    <text evidence="2">Belongs to the TRAFAC class translation factor GTPase superfamily. Classic translation factor GTPase family. EF-Tu/EF-1A subfamily.</text>
</comment>